<organism evidence="1 2">
    <name type="scientific">Camellia lanceoleosa</name>
    <dbReference type="NCBI Taxonomy" id="1840588"/>
    <lineage>
        <taxon>Eukaryota</taxon>
        <taxon>Viridiplantae</taxon>
        <taxon>Streptophyta</taxon>
        <taxon>Embryophyta</taxon>
        <taxon>Tracheophyta</taxon>
        <taxon>Spermatophyta</taxon>
        <taxon>Magnoliopsida</taxon>
        <taxon>eudicotyledons</taxon>
        <taxon>Gunneridae</taxon>
        <taxon>Pentapetalae</taxon>
        <taxon>asterids</taxon>
        <taxon>Ericales</taxon>
        <taxon>Theaceae</taxon>
        <taxon>Camellia</taxon>
    </lineage>
</organism>
<name>A0ACC0GMI2_9ERIC</name>
<evidence type="ECO:0000313" key="2">
    <source>
        <dbReference type="Proteomes" id="UP001060215"/>
    </source>
</evidence>
<protein>
    <submittedName>
        <fullName evidence="1">Protein STRICTOSIDINE SYNTHASE-LIKE 3</fullName>
    </submittedName>
</protein>
<sequence>MGNCICIGSKSSIVWAGDEWEDESMHTEAKKPKRGKQRLMAQNRACSSSSSSSSSSLSSASSTSSTEVKIKITKKQLEELLGRGEVHHMPVDQVVSSLIDASDRFEIQHQRSWRPTLNSIPEFTVGQSRAVVKILSDLSVSGDYPSSSPIAGLFLFLALYCGIDPFKHSAISDFPDFETYKVEMPDRSDVPAVKDSENLLQKSEIKFLNQIQGLESMAFDLQGRGPYTGVADGRILFWNGDKRIDFAYTSPNR</sequence>
<reference evidence="1 2" key="1">
    <citation type="journal article" date="2022" name="Plant J.">
        <title>Chromosome-level genome of Camellia lanceoleosa provides a valuable resource for understanding genome evolution and self-incompatibility.</title>
        <authorList>
            <person name="Gong W."/>
            <person name="Xiao S."/>
            <person name="Wang L."/>
            <person name="Liao Z."/>
            <person name="Chang Y."/>
            <person name="Mo W."/>
            <person name="Hu G."/>
            <person name="Li W."/>
            <person name="Zhao G."/>
            <person name="Zhu H."/>
            <person name="Hu X."/>
            <person name="Ji K."/>
            <person name="Xiang X."/>
            <person name="Song Q."/>
            <person name="Yuan D."/>
            <person name="Jin S."/>
            <person name="Zhang L."/>
        </authorList>
    </citation>
    <scope>NUCLEOTIDE SEQUENCE [LARGE SCALE GENOMIC DNA]</scope>
    <source>
        <strain evidence="1">SQ_2022a</strain>
    </source>
</reference>
<gene>
    <name evidence="1" type="ORF">LOK49_LG09G00134</name>
</gene>
<accession>A0ACC0GMI2</accession>
<comment type="caution">
    <text evidence="1">The sequence shown here is derived from an EMBL/GenBank/DDBJ whole genome shotgun (WGS) entry which is preliminary data.</text>
</comment>
<dbReference type="Proteomes" id="UP001060215">
    <property type="component" value="Chromosome 8"/>
</dbReference>
<keyword evidence="2" id="KW-1185">Reference proteome</keyword>
<evidence type="ECO:0000313" key="1">
    <source>
        <dbReference type="EMBL" id="KAI8000641.1"/>
    </source>
</evidence>
<dbReference type="EMBL" id="CM045765">
    <property type="protein sequence ID" value="KAI8000641.1"/>
    <property type="molecule type" value="Genomic_DNA"/>
</dbReference>
<proteinExistence type="predicted"/>